<dbReference type="InterPro" id="IPR036458">
    <property type="entry name" value="Na:dicarbo_symporter_sf"/>
</dbReference>
<protein>
    <submittedName>
        <fullName evidence="9">Amino acid transporter</fullName>
    </submittedName>
</protein>
<keyword evidence="6 8" id="KW-1133">Transmembrane helix</keyword>
<feature type="transmembrane region" description="Helical" evidence="8">
    <location>
        <begin position="235"/>
        <end position="256"/>
    </location>
</feature>
<dbReference type="Pfam" id="PF00375">
    <property type="entry name" value="SDF"/>
    <property type="match status" value="1"/>
</dbReference>
<comment type="subcellular location">
    <subcellularLocation>
        <location evidence="1">Cell membrane</location>
        <topology evidence="1">Multi-pass membrane protein</topology>
    </subcellularLocation>
</comment>
<comment type="caution">
    <text evidence="9">The sequence shown here is derived from an EMBL/GenBank/DDBJ whole genome shotgun (WGS) entry which is preliminary data.</text>
</comment>
<keyword evidence="2" id="KW-0813">Transport</keyword>
<evidence type="ECO:0000256" key="2">
    <source>
        <dbReference type="ARBA" id="ARBA00022448"/>
    </source>
</evidence>
<evidence type="ECO:0000256" key="1">
    <source>
        <dbReference type="ARBA" id="ARBA00004651"/>
    </source>
</evidence>
<dbReference type="GO" id="GO:0006835">
    <property type="term" value="P:dicarboxylic acid transport"/>
    <property type="evidence" value="ECO:0007669"/>
    <property type="project" value="UniProtKB-ARBA"/>
</dbReference>
<keyword evidence="4 8" id="KW-0812">Transmembrane</keyword>
<keyword evidence="5" id="KW-0769">Symport</keyword>
<feature type="transmembrane region" description="Helical" evidence="8">
    <location>
        <begin position="50"/>
        <end position="71"/>
    </location>
</feature>
<feature type="transmembrane region" description="Helical" evidence="8">
    <location>
        <begin position="78"/>
        <end position="107"/>
    </location>
</feature>
<name>A0A1E5NFH8_9SPIR</name>
<feature type="transmembrane region" description="Helical" evidence="8">
    <location>
        <begin position="193"/>
        <end position="215"/>
    </location>
</feature>
<dbReference type="PANTHER" id="PTHR42865:SF7">
    <property type="entry name" value="PROTON_GLUTAMATE-ASPARTATE SYMPORTER"/>
    <property type="match status" value="1"/>
</dbReference>
<gene>
    <name evidence="9" type="ORF">BFL38_08815</name>
</gene>
<reference evidence="9 10" key="1">
    <citation type="submission" date="2016-08" db="EMBL/GenBank/DDBJ databases">
        <title>Characterization and recognition of Brachyspira hampsonii sp. nov., a novel intestinal spirochete that is pathogenic to pigs.</title>
        <authorList>
            <person name="Mirajkar N."/>
            <person name="La T."/>
            <person name="Phillips N."/>
            <person name="Hampson D."/>
            <person name="Gebhart C."/>
        </authorList>
    </citation>
    <scope>NUCLEOTIDE SEQUENCE [LARGE SCALE GENOMIC DNA]</scope>
    <source>
        <strain evidence="9 10">P280/1</strain>
    </source>
</reference>
<dbReference type="EMBL" id="MDCO01000009">
    <property type="protein sequence ID" value="OEJ14922.1"/>
    <property type="molecule type" value="Genomic_DNA"/>
</dbReference>
<keyword evidence="3" id="KW-1003">Cell membrane</keyword>
<evidence type="ECO:0000256" key="5">
    <source>
        <dbReference type="ARBA" id="ARBA00022847"/>
    </source>
</evidence>
<dbReference type="AlphaFoldDB" id="A0A1E5NFH8"/>
<organism evidence="9 10">
    <name type="scientific">Brachyspira hampsonii</name>
    <dbReference type="NCBI Taxonomy" id="1287055"/>
    <lineage>
        <taxon>Bacteria</taxon>
        <taxon>Pseudomonadati</taxon>
        <taxon>Spirochaetota</taxon>
        <taxon>Spirochaetia</taxon>
        <taxon>Brachyspirales</taxon>
        <taxon>Brachyspiraceae</taxon>
        <taxon>Brachyspira</taxon>
    </lineage>
</organism>
<keyword evidence="7 8" id="KW-0472">Membrane</keyword>
<evidence type="ECO:0000256" key="6">
    <source>
        <dbReference type="ARBA" id="ARBA00022989"/>
    </source>
</evidence>
<evidence type="ECO:0000313" key="9">
    <source>
        <dbReference type="EMBL" id="OEJ14922.1"/>
    </source>
</evidence>
<dbReference type="GO" id="GO:0015293">
    <property type="term" value="F:symporter activity"/>
    <property type="evidence" value="ECO:0007669"/>
    <property type="project" value="UniProtKB-KW"/>
</dbReference>
<dbReference type="SUPFAM" id="SSF118215">
    <property type="entry name" value="Proton glutamate symport protein"/>
    <property type="match status" value="1"/>
</dbReference>
<feature type="transmembrane region" description="Helical" evidence="8">
    <location>
        <begin position="153"/>
        <end position="172"/>
    </location>
</feature>
<feature type="transmembrane region" description="Helical" evidence="8">
    <location>
        <begin position="342"/>
        <end position="368"/>
    </location>
</feature>
<evidence type="ECO:0000313" key="10">
    <source>
        <dbReference type="Proteomes" id="UP000095247"/>
    </source>
</evidence>
<dbReference type="GO" id="GO:0005886">
    <property type="term" value="C:plasma membrane"/>
    <property type="evidence" value="ECO:0007669"/>
    <property type="project" value="UniProtKB-SubCell"/>
</dbReference>
<dbReference type="Proteomes" id="UP000095247">
    <property type="component" value="Unassembled WGS sequence"/>
</dbReference>
<dbReference type="PANTHER" id="PTHR42865">
    <property type="entry name" value="PROTON/GLUTAMATE-ASPARTATE SYMPORTER"/>
    <property type="match status" value="1"/>
</dbReference>
<sequence>MLKDIRSKLLIIILISLIIGAVLGIIVSSSASEAAIAKLISIADPIGNLFVRLLKMIVMPVIIFTLISGVASISPKHLGVVGIAILAFYMITSIFASILGLAVGNIFNPGVGLKLDDAMAVTKELVKPNLVDTLLAIVPTNPFASFSKGDGDVLPTILFSIFFGISLAFCRDNEKTRESAEIVYKFFEGCTQIIIKIVGWIMFYAPIGVLALIFSVFVKNGSQAFGQLLKVTSTVYIGLILQLIVVYTIINIIFGLNPIKFLKYISEACFTAFVTRSSSGTLPISMKIADEKMGIQKGVYSFTLPLGATINMDGTTIYLGICAIFIANATGHFLNLSSELRIVAVSVLASIGTAGVPGAGSIMLLMVLNSIGLSIDSNPNIAAAYGMILGIDALLDMGRTALNISGDLCGTAVVAKITKQMDMSKWSGKCN</sequence>
<evidence type="ECO:0000256" key="4">
    <source>
        <dbReference type="ARBA" id="ARBA00022692"/>
    </source>
</evidence>
<evidence type="ECO:0000256" key="7">
    <source>
        <dbReference type="ARBA" id="ARBA00023136"/>
    </source>
</evidence>
<dbReference type="FunFam" id="1.10.3860.10:FF:000001">
    <property type="entry name" value="C4-dicarboxylate transport protein"/>
    <property type="match status" value="1"/>
</dbReference>
<accession>A0A1E5NFH8</accession>
<proteinExistence type="predicted"/>
<dbReference type="PRINTS" id="PR00173">
    <property type="entry name" value="EDTRNSPORT"/>
</dbReference>
<dbReference type="InterPro" id="IPR001991">
    <property type="entry name" value="Na-dicarboxylate_symporter"/>
</dbReference>
<evidence type="ECO:0000256" key="8">
    <source>
        <dbReference type="SAM" id="Phobius"/>
    </source>
</evidence>
<dbReference type="RefSeq" id="WP_069726415.1">
    <property type="nucleotide sequence ID" value="NZ_MDCO01000009.1"/>
</dbReference>
<dbReference type="Gene3D" id="1.10.3860.10">
    <property type="entry name" value="Sodium:dicarboxylate symporter"/>
    <property type="match status" value="1"/>
</dbReference>
<feature type="transmembrane region" description="Helical" evidence="8">
    <location>
        <begin position="317"/>
        <end position="336"/>
    </location>
</feature>
<evidence type="ECO:0000256" key="3">
    <source>
        <dbReference type="ARBA" id="ARBA00022475"/>
    </source>
</evidence>